<feature type="transmembrane region" description="Helical" evidence="5">
    <location>
        <begin position="80"/>
        <end position="101"/>
    </location>
</feature>
<evidence type="ECO:0000256" key="5">
    <source>
        <dbReference type="SAM" id="Phobius"/>
    </source>
</evidence>
<comment type="caution">
    <text evidence="6">The sequence shown here is derived from an EMBL/GenBank/DDBJ whole genome shotgun (WGS) entry which is preliminary data.</text>
</comment>
<dbReference type="AlphaFoldDB" id="A0A8S3V2Z5"/>
<keyword evidence="4 5" id="KW-0472">Membrane</keyword>
<proteinExistence type="predicted"/>
<accession>A0A8S3V2Z5</accession>
<keyword evidence="3 5" id="KW-1133">Transmembrane helix</keyword>
<dbReference type="Gene3D" id="1.20.140.150">
    <property type="match status" value="1"/>
</dbReference>
<dbReference type="Pfam" id="PF00822">
    <property type="entry name" value="PMP22_Claudin"/>
    <property type="match status" value="1"/>
</dbReference>
<reference evidence="6" key="1">
    <citation type="submission" date="2021-03" db="EMBL/GenBank/DDBJ databases">
        <authorList>
            <person name="Bekaert M."/>
        </authorList>
    </citation>
    <scope>NUCLEOTIDE SEQUENCE</scope>
</reference>
<protein>
    <submittedName>
        <fullName evidence="6">Uncharacterized protein</fullName>
    </submittedName>
</protein>
<dbReference type="Proteomes" id="UP000683360">
    <property type="component" value="Unassembled WGS sequence"/>
</dbReference>
<evidence type="ECO:0000313" key="7">
    <source>
        <dbReference type="Proteomes" id="UP000683360"/>
    </source>
</evidence>
<evidence type="ECO:0000313" key="6">
    <source>
        <dbReference type="EMBL" id="CAG2250892.1"/>
    </source>
</evidence>
<gene>
    <name evidence="6" type="ORF">MEDL_62561</name>
</gene>
<feature type="transmembrane region" description="Helical" evidence="5">
    <location>
        <begin position="5"/>
        <end position="25"/>
    </location>
</feature>
<feature type="transmembrane region" description="Helical" evidence="5">
    <location>
        <begin position="183"/>
        <end position="205"/>
    </location>
</feature>
<evidence type="ECO:0000256" key="3">
    <source>
        <dbReference type="ARBA" id="ARBA00022989"/>
    </source>
</evidence>
<evidence type="ECO:0000256" key="4">
    <source>
        <dbReference type="ARBA" id="ARBA00023136"/>
    </source>
</evidence>
<dbReference type="InterPro" id="IPR004031">
    <property type="entry name" value="PMP22/EMP/MP20/Claudin"/>
</dbReference>
<sequence length="259" mass="28541">MVSKVLMISFILMLIALLVYVIGFATPHLVDIELPPYKIYGGLWVRCQSLNDVKNCMDTADFQGTLGNLGNRGWFKASRATSILGVIFLVTAIICVGLKLFAFKEKTYILIAGICMTIAAVIRINIIRSCAKACYPNLDRKECYTCNTDGLRLESYKYSWAYFPFAAIICTGLKLFAFKEKKYILITGIGMTFAAVVFILAAVIVLTENVEDVPPGLLFKYGFSFALTIVGMCIAGISAGFMVVEYLTICSILSVLLNT</sequence>
<feature type="transmembrane region" description="Helical" evidence="5">
    <location>
        <begin position="108"/>
        <end position="127"/>
    </location>
</feature>
<keyword evidence="2 5" id="KW-0812">Transmembrane</keyword>
<evidence type="ECO:0000256" key="1">
    <source>
        <dbReference type="ARBA" id="ARBA00004141"/>
    </source>
</evidence>
<comment type="subcellular location">
    <subcellularLocation>
        <location evidence="1">Membrane</location>
        <topology evidence="1">Multi-pass membrane protein</topology>
    </subcellularLocation>
</comment>
<dbReference type="GO" id="GO:0016020">
    <property type="term" value="C:membrane"/>
    <property type="evidence" value="ECO:0007669"/>
    <property type="project" value="UniProtKB-SubCell"/>
</dbReference>
<feature type="transmembrane region" description="Helical" evidence="5">
    <location>
        <begin position="225"/>
        <end position="257"/>
    </location>
</feature>
<dbReference type="EMBL" id="CAJPWZ010003068">
    <property type="protein sequence ID" value="CAG2250892.1"/>
    <property type="molecule type" value="Genomic_DNA"/>
</dbReference>
<organism evidence="6 7">
    <name type="scientific">Mytilus edulis</name>
    <name type="common">Blue mussel</name>
    <dbReference type="NCBI Taxonomy" id="6550"/>
    <lineage>
        <taxon>Eukaryota</taxon>
        <taxon>Metazoa</taxon>
        <taxon>Spiralia</taxon>
        <taxon>Lophotrochozoa</taxon>
        <taxon>Mollusca</taxon>
        <taxon>Bivalvia</taxon>
        <taxon>Autobranchia</taxon>
        <taxon>Pteriomorphia</taxon>
        <taxon>Mytilida</taxon>
        <taxon>Mytiloidea</taxon>
        <taxon>Mytilidae</taxon>
        <taxon>Mytilinae</taxon>
        <taxon>Mytilus</taxon>
    </lineage>
</organism>
<name>A0A8S3V2Z5_MYTED</name>
<feature type="transmembrane region" description="Helical" evidence="5">
    <location>
        <begin position="158"/>
        <end position="176"/>
    </location>
</feature>
<keyword evidence="7" id="KW-1185">Reference proteome</keyword>
<evidence type="ECO:0000256" key="2">
    <source>
        <dbReference type="ARBA" id="ARBA00022692"/>
    </source>
</evidence>